<protein>
    <submittedName>
        <fullName evidence="2">Uncharacterized protein</fullName>
    </submittedName>
</protein>
<name>A0A9D5AY60_PEA</name>
<evidence type="ECO:0000313" key="2">
    <source>
        <dbReference type="EMBL" id="KAI5428617.1"/>
    </source>
</evidence>
<evidence type="ECO:0000313" key="3">
    <source>
        <dbReference type="Proteomes" id="UP001058974"/>
    </source>
</evidence>
<gene>
    <name evidence="2" type="ORF">KIW84_033570</name>
</gene>
<evidence type="ECO:0000256" key="1">
    <source>
        <dbReference type="SAM" id="MobiDB-lite"/>
    </source>
</evidence>
<proteinExistence type="predicted"/>
<dbReference type="Gramene" id="Psat03G0357000-T1">
    <property type="protein sequence ID" value="KAI5428617.1"/>
    <property type="gene ID" value="KIW84_033570"/>
</dbReference>
<accession>A0A9D5AY60</accession>
<feature type="region of interest" description="Disordered" evidence="1">
    <location>
        <begin position="154"/>
        <end position="191"/>
    </location>
</feature>
<dbReference type="Proteomes" id="UP001058974">
    <property type="component" value="Chromosome 3"/>
</dbReference>
<dbReference type="AlphaFoldDB" id="A0A9D5AY60"/>
<keyword evidence="3" id="KW-1185">Reference proteome</keyword>
<sequence>MCRYQESINTVPNVEEISKKILLDGREVERNPSGAAIRYRKRIDVAQIITNEMRNVAESGKEFGTGTRSTCPLIFPGLIMGLLIASRVRIPNVVQFEIKTKVNYTYVNRFFLEKKKKRRQAEQTWQTLSNTLNYGKPDLDHHFMTPEEFQTHIAWPGDKPFYQGEAAGRKDENDEEDAKAEMENEEGTSGG</sequence>
<comment type="caution">
    <text evidence="2">The sequence shown here is derived from an EMBL/GenBank/DDBJ whole genome shotgun (WGS) entry which is preliminary data.</text>
</comment>
<dbReference type="EMBL" id="JAMSHJ010000003">
    <property type="protein sequence ID" value="KAI5428617.1"/>
    <property type="molecule type" value="Genomic_DNA"/>
</dbReference>
<reference evidence="2 3" key="1">
    <citation type="journal article" date="2022" name="Nat. Genet.">
        <title>Improved pea reference genome and pan-genome highlight genomic features and evolutionary characteristics.</title>
        <authorList>
            <person name="Yang T."/>
            <person name="Liu R."/>
            <person name="Luo Y."/>
            <person name="Hu S."/>
            <person name="Wang D."/>
            <person name="Wang C."/>
            <person name="Pandey M.K."/>
            <person name="Ge S."/>
            <person name="Xu Q."/>
            <person name="Li N."/>
            <person name="Li G."/>
            <person name="Huang Y."/>
            <person name="Saxena R.K."/>
            <person name="Ji Y."/>
            <person name="Li M."/>
            <person name="Yan X."/>
            <person name="He Y."/>
            <person name="Liu Y."/>
            <person name="Wang X."/>
            <person name="Xiang C."/>
            <person name="Varshney R.K."/>
            <person name="Ding H."/>
            <person name="Gao S."/>
            <person name="Zong X."/>
        </authorList>
    </citation>
    <scope>NUCLEOTIDE SEQUENCE [LARGE SCALE GENOMIC DNA]</scope>
    <source>
        <strain evidence="2 3">cv. Zhongwan 6</strain>
    </source>
</reference>
<feature type="compositionally biased region" description="Acidic residues" evidence="1">
    <location>
        <begin position="173"/>
        <end position="191"/>
    </location>
</feature>
<organism evidence="2 3">
    <name type="scientific">Pisum sativum</name>
    <name type="common">Garden pea</name>
    <name type="synonym">Lathyrus oleraceus</name>
    <dbReference type="NCBI Taxonomy" id="3888"/>
    <lineage>
        <taxon>Eukaryota</taxon>
        <taxon>Viridiplantae</taxon>
        <taxon>Streptophyta</taxon>
        <taxon>Embryophyta</taxon>
        <taxon>Tracheophyta</taxon>
        <taxon>Spermatophyta</taxon>
        <taxon>Magnoliopsida</taxon>
        <taxon>eudicotyledons</taxon>
        <taxon>Gunneridae</taxon>
        <taxon>Pentapetalae</taxon>
        <taxon>rosids</taxon>
        <taxon>fabids</taxon>
        <taxon>Fabales</taxon>
        <taxon>Fabaceae</taxon>
        <taxon>Papilionoideae</taxon>
        <taxon>50 kb inversion clade</taxon>
        <taxon>NPAAA clade</taxon>
        <taxon>Hologalegina</taxon>
        <taxon>IRL clade</taxon>
        <taxon>Fabeae</taxon>
        <taxon>Lathyrus</taxon>
    </lineage>
</organism>